<dbReference type="Proteomes" id="UP001055460">
    <property type="component" value="Chromosome"/>
</dbReference>
<reference evidence="4" key="1">
    <citation type="submission" date="2022-06" db="EMBL/GenBank/DDBJ databases">
        <title>Physiological and biochemical characterization and genomic elucidation of a strain of the genus Ensifer adhaerens M8 that combines arsenic oxidation and chromium reduction.</title>
        <authorList>
            <person name="Li X."/>
            <person name="Yu c."/>
        </authorList>
    </citation>
    <scope>NUCLEOTIDE SEQUENCE</scope>
    <source>
        <strain evidence="4">M8</strain>
    </source>
</reference>
<feature type="domain" description="NusG-like N-terminal" evidence="3">
    <location>
        <begin position="1"/>
        <end position="111"/>
    </location>
</feature>
<evidence type="ECO:0000256" key="1">
    <source>
        <dbReference type="ARBA" id="ARBA00023163"/>
    </source>
</evidence>
<evidence type="ECO:0000313" key="4">
    <source>
        <dbReference type="EMBL" id="USJ24700.1"/>
    </source>
</evidence>
<proteinExistence type="predicted"/>
<evidence type="ECO:0000256" key="2">
    <source>
        <dbReference type="SAM" id="MobiDB-lite"/>
    </source>
</evidence>
<dbReference type="InterPro" id="IPR036735">
    <property type="entry name" value="NGN_dom_sf"/>
</dbReference>
<name>A0A9Q9DAS8_ENSAD</name>
<evidence type="ECO:0000259" key="3">
    <source>
        <dbReference type="Pfam" id="PF02357"/>
    </source>
</evidence>
<evidence type="ECO:0000313" key="5">
    <source>
        <dbReference type="Proteomes" id="UP001055460"/>
    </source>
</evidence>
<sequence>MSWYAIKTRPGTQRPATPRIGAPEERKGEFIIERNLRDADIEIYMPSFRKDIRHHRTKELIERRFAMIVGYSFVYLPTSDFYRLSRVDGVTSILGVAGYPTRISNFDVESVRDAEAMAGASLQRERDARKKRSRKQLQEEFPKEVTIRIAPEHRLVGGMLATVLDVTGRNTVKAVVEMLAGLVHVDLPLDLIDKVA</sequence>
<dbReference type="AlphaFoldDB" id="A0A9Q9DAS8"/>
<accession>A0A9Q9DAS8</accession>
<keyword evidence="1" id="KW-0804">Transcription</keyword>
<dbReference type="SUPFAM" id="SSF82679">
    <property type="entry name" value="N-utilization substance G protein NusG, N-terminal domain"/>
    <property type="match status" value="1"/>
</dbReference>
<feature type="region of interest" description="Disordered" evidence="2">
    <location>
        <begin position="1"/>
        <end position="21"/>
    </location>
</feature>
<dbReference type="GO" id="GO:0006354">
    <property type="term" value="P:DNA-templated transcription elongation"/>
    <property type="evidence" value="ECO:0007669"/>
    <property type="project" value="InterPro"/>
</dbReference>
<gene>
    <name evidence="4" type="ORF">NE863_06970</name>
</gene>
<dbReference type="InterPro" id="IPR006645">
    <property type="entry name" value="NGN-like_dom"/>
</dbReference>
<dbReference type="Gene3D" id="3.30.70.940">
    <property type="entry name" value="NusG, N-terminal domain"/>
    <property type="match status" value="1"/>
</dbReference>
<dbReference type="Pfam" id="PF02357">
    <property type="entry name" value="NusG"/>
    <property type="match status" value="1"/>
</dbReference>
<dbReference type="RefSeq" id="WP_252160512.1">
    <property type="nucleotide sequence ID" value="NZ_CP098807.1"/>
</dbReference>
<organism evidence="4 5">
    <name type="scientific">Ensifer adhaerens</name>
    <name type="common">Sinorhizobium morelense</name>
    <dbReference type="NCBI Taxonomy" id="106592"/>
    <lineage>
        <taxon>Bacteria</taxon>
        <taxon>Pseudomonadati</taxon>
        <taxon>Pseudomonadota</taxon>
        <taxon>Alphaproteobacteria</taxon>
        <taxon>Hyphomicrobiales</taxon>
        <taxon>Rhizobiaceae</taxon>
        <taxon>Sinorhizobium/Ensifer group</taxon>
        <taxon>Ensifer</taxon>
    </lineage>
</organism>
<protein>
    <recommendedName>
        <fullName evidence="3">NusG-like N-terminal domain-containing protein</fullName>
    </recommendedName>
</protein>
<dbReference type="EMBL" id="CP098807">
    <property type="protein sequence ID" value="USJ24700.1"/>
    <property type="molecule type" value="Genomic_DNA"/>
</dbReference>